<evidence type="ECO:0000256" key="1">
    <source>
        <dbReference type="ARBA" id="ARBA00001957"/>
    </source>
</evidence>
<reference evidence="7" key="1">
    <citation type="submission" date="2018-02" db="EMBL/GenBank/DDBJ databases">
        <authorList>
            <person name="Seth-Smith MB H."/>
            <person name="Seth-Smith H."/>
        </authorList>
    </citation>
    <scope>NUCLEOTIDE SEQUENCE [LARGE SCALE GENOMIC DNA]</scope>
</reference>
<dbReference type="FunFam" id="1.10.1200.10:FF:000005">
    <property type="entry name" value="Nonribosomal peptide synthetase 1"/>
    <property type="match status" value="1"/>
</dbReference>
<dbReference type="GO" id="GO:0005829">
    <property type="term" value="C:cytosol"/>
    <property type="evidence" value="ECO:0007669"/>
    <property type="project" value="TreeGrafter"/>
</dbReference>
<dbReference type="Pfam" id="PF00668">
    <property type="entry name" value="Condensation"/>
    <property type="match status" value="2"/>
</dbReference>
<dbReference type="FunFam" id="3.30.300.30:FF:000010">
    <property type="entry name" value="Enterobactin synthetase component F"/>
    <property type="match status" value="1"/>
</dbReference>
<dbReference type="InterPro" id="IPR036736">
    <property type="entry name" value="ACP-like_sf"/>
</dbReference>
<dbReference type="InterPro" id="IPR020806">
    <property type="entry name" value="PKS_PP-bd"/>
</dbReference>
<dbReference type="KEGG" id="mbai:MB901379_04342"/>
<organism evidence="6 7">
    <name type="scientific">Mycobacterium basiliense</name>
    <dbReference type="NCBI Taxonomy" id="2094119"/>
    <lineage>
        <taxon>Bacteria</taxon>
        <taxon>Bacillati</taxon>
        <taxon>Actinomycetota</taxon>
        <taxon>Actinomycetes</taxon>
        <taxon>Mycobacteriales</taxon>
        <taxon>Mycobacteriaceae</taxon>
        <taxon>Mycobacterium</taxon>
    </lineage>
</organism>
<dbReference type="Pfam" id="PF00501">
    <property type="entry name" value="AMP-binding"/>
    <property type="match status" value="1"/>
</dbReference>
<dbReference type="UniPathway" id="UPA00011"/>
<dbReference type="FunFam" id="3.40.50.12780:FF:000012">
    <property type="entry name" value="Non-ribosomal peptide synthetase"/>
    <property type="match status" value="1"/>
</dbReference>
<dbReference type="InterPro" id="IPR020845">
    <property type="entry name" value="AMP-binding_CS"/>
</dbReference>
<comment type="cofactor">
    <cofactor evidence="1">
        <name>pantetheine 4'-phosphate</name>
        <dbReference type="ChEBI" id="CHEBI:47942"/>
    </cofactor>
</comment>
<dbReference type="NCBIfam" id="TIGR01733">
    <property type="entry name" value="AA-adenyl-dom"/>
    <property type="match status" value="1"/>
</dbReference>
<dbReference type="Gene3D" id="3.40.50.980">
    <property type="match status" value="2"/>
</dbReference>
<evidence type="ECO:0000256" key="2">
    <source>
        <dbReference type="ARBA" id="ARBA00006432"/>
    </source>
</evidence>
<dbReference type="InterPro" id="IPR045851">
    <property type="entry name" value="AMP-bd_C_sf"/>
</dbReference>
<proteinExistence type="inferred from homology"/>
<dbReference type="SUPFAM" id="SSF56801">
    <property type="entry name" value="Acetyl-CoA synthetase-like"/>
    <property type="match status" value="1"/>
</dbReference>
<dbReference type="InterPro" id="IPR023213">
    <property type="entry name" value="CAT-like_dom_sf"/>
</dbReference>
<dbReference type="CDD" id="cd19540">
    <property type="entry name" value="LCL_NRPS-like"/>
    <property type="match status" value="1"/>
</dbReference>
<dbReference type="Gene3D" id="3.30.559.30">
    <property type="entry name" value="Nonribosomal peptide synthetase, condensation domain"/>
    <property type="match status" value="2"/>
</dbReference>
<dbReference type="GO" id="GO:0003824">
    <property type="term" value="F:catalytic activity"/>
    <property type="evidence" value="ECO:0007669"/>
    <property type="project" value="InterPro"/>
</dbReference>
<dbReference type="InterPro" id="IPR000873">
    <property type="entry name" value="AMP-dep_synth/lig_dom"/>
</dbReference>
<sequence>MRLDERALPLTRSQLDIWLDQELGAPGADWQVSWFVIIRGVVEPDLLERAVRQVVAEAEPMRASFFQADGQVLQRVIDGPEVRVPFYDMSGLPDALGEADRLATSIQRTPMPWTGPLFRFALFRTGPAEFRLFMCMHHIVVDGFASVLLINRIASVYSAIASGAAVPAGFFGSLRDLVDAEAEYENSSDYADDRAYWRRNAVPETESGHRLQHAPSQCDPDIASAPVELDPAVLAAVQRLADTVGVRRSSVIAAACGLLVRGRGGGGSTVVLDFPVNRRTAPRLRTIPGLLVSTVPLVLRLSAGSTVAELCEHVDSRIREAVQHQRFPAATRSAGAVSVNVFPLAAIAPFGEAPASVLYRNFGRVEQFKMSFISDGRRMSLITAGAGPPLAELDVAVVANRLDKLLATMASDPGRRLSSIELIDQRERALLDEWGNRSALSRVTAEMPSVPALFADQVARVPEAVALSCVGNAMTYRQLDTASNRLAHRLTGHGVGPGDVVALLMARSRQAVVAILAVLKTGAAYLPMDPAHPTARIAFMLADINPAAVLTSGDFTARLAGNDLAVIDVDDPSLAKESDRDLPPPVADHIAYVLYTSGTTGEPKGVAITHRNVVQLITSPTPFTASACQAVTHCHSYAFDFSVWEILSPLLQGGRVVVVPEQVTGSPEDFRALLAAQRVTALTQTPSAAAALSPDGLTGTALVVGGEACPSELVQRWACGRVMINAYGPTEATVCVCVSAPLTPGSGAPPIGRPLPGVALFVLDQWLQQVPVGVVGELYVAGDQLACGYWRRSTLTATRFVACPFGGARAAGRRMYRTGDLVWWGADGQLYFLGRCDGQVKIRGYRIEPGEVAAALSRLPGVGQAAVIAREDRPGDKRLVGYITGVAESAAAREALAAILPPYLVPAAILVLDRLPLTANGKLDIAALPAPDYTSHRYQPPTTAVEEIVAGIYGHVLGVERVGIDQSFFDLGGDSLLAMRVIAAINTTLDAQLSVRALFETPTIAQLAPRIGAGSTRPAPLVPVRRPSRVPLSFAQERMWTVNQLRGGSPVFNIPWALRLGGALDVAALHQALADVVDRHEALRTIYPTVGEMPHQVVLPARQADFGWEIIDAVAWPDERLHQALAVDARHSFDLATEIPLFVRLYRLGDDTHLLAVIVHHIAADGWSLAPLAADLDMAYRSRCDGEAPAWAPLPVQYVDFTLWQRAYLGDLSDPQSNMCAHLRYWEEALAGIPEQVELPGDLPYPPGADNRGDTVSVRWSAALHQQIAGLAREHHATSFMVVHAGLVALLAKLSATKDIPVGVAVAGRNHPALDELIGIFVNTVVLRVGVADDPSFAQLLARVRAVSLHAFEHQDMPYGILVDRVNAARSLPAQPLIQVMLAWQNNTPPRTALGELDVTPVTLHTQTARMDLLLSLAENFTDAAEPAGIGGAVEYRTTVFTTAAVENLIHRLAKLLAELTADPQRPLSSVDVRFGDGR</sequence>
<dbReference type="Proteomes" id="UP000269998">
    <property type="component" value="Chromosome"/>
</dbReference>
<dbReference type="EMBL" id="LR130759">
    <property type="protein sequence ID" value="VDM90733.1"/>
    <property type="molecule type" value="Genomic_DNA"/>
</dbReference>
<evidence type="ECO:0000256" key="4">
    <source>
        <dbReference type="ARBA" id="ARBA00022553"/>
    </source>
</evidence>
<evidence type="ECO:0000313" key="7">
    <source>
        <dbReference type="Proteomes" id="UP000269998"/>
    </source>
</evidence>
<dbReference type="GO" id="GO:0044550">
    <property type="term" value="P:secondary metabolite biosynthetic process"/>
    <property type="evidence" value="ECO:0007669"/>
    <property type="project" value="UniProtKB-ARBA"/>
</dbReference>
<dbReference type="SUPFAM" id="SSF52777">
    <property type="entry name" value="CoA-dependent acyltransferases"/>
    <property type="match status" value="4"/>
</dbReference>
<dbReference type="Gene3D" id="3.30.559.10">
    <property type="entry name" value="Chloramphenicol acetyltransferase-like domain"/>
    <property type="match status" value="2"/>
</dbReference>
<dbReference type="PROSITE" id="PS50075">
    <property type="entry name" value="CARRIER"/>
    <property type="match status" value="1"/>
</dbReference>
<protein>
    <submittedName>
        <fullName evidence="6">Dimodular nonribosomal peptide synthase</fullName>
    </submittedName>
</protein>
<dbReference type="InterPro" id="IPR006162">
    <property type="entry name" value="Ppantetheine_attach_site"/>
</dbReference>
<dbReference type="Pfam" id="PF00550">
    <property type="entry name" value="PP-binding"/>
    <property type="match status" value="1"/>
</dbReference>
<dbReference type="Gene3D" id="1.10.1200.10">
    <property type="entry name" value="ACP-like"/>
    <property type="match status" value="1"/>
</dbReference>
<dbReference type="InterPro" id="IPR001242">
    <property type="entry name" value="Condensation_dom"/>
</dbReference>
<evidence type="ECO:0000313" key="6">
    <source>
        <dbReference type="EMBL" id="VDM90733.1"/>
    </source>
</evidence>
<dbReference type="InterPro" id="IPR025110">
    <property type="entry name" value="AMP-bd_C"/>
</dbReference>
<dbReference type="GO" id="GO:0043041">
    <property type="term" value="P:amino acid activation for nonribosomal peptide biosynthetic process"/>
    <property type="evidence" value="ECO:0007669"/>
    <property type="project" value="TreeGrafter"/>
</dbReference>
<dbReference type="Pfam" id="PF13193">
    <property type="entry name" value="AMP-binding_C"/>
    <property type="match status" value="1"/>
</dbReference>
<dbReference type="PANTHER" id="PTHR45527">
    <property type="entry name" value="NONRIBOSOMAL PEPTIDE SYNTHETASE"/>
    <property type="match status" value="1"/>
</dbReference>
<dbReference type="GO" id="GO:0008610">
    <property type="term" value="P:lipid biosynthetic process"/>
    <property type="evidence" value="ECO:0007669"/>
    <property type="project" value="UniProtKB-ARBA"/>
</dbReference>
<evidence type="ECO:0000259" key="5">
    <source>
        <dbReference type="PROSITE" id="PS50075"/>
    </source>
</evidence>
<name>A0A3S4BHF4_9MYCO</name>
<dbReference type="Gene3D" id="2.30.38.10">
    <property type="entry name" value="Luciferase, Domain 3"/>
    <property type="match status" value="1"/>
</dbReference>
<gene>
    <name evidence="6" type="primary">dhbF_3</name>
    <name evidence="6" type="ORF">MB901379_04342</name>
</gene>
<dbReference type="InterPro" id="IPR010071">
    <property type="entry name" value="AA_adenyl_dom"/>
</dbReference>
<dbReference type="PROSITE" id="PS00455">
    <property type="entry name" value="AMP_BINDING"/>
    <property type="match status" value="1"/>
</dbReference>
<dbReference type="SUPFAM" id="SSF47336">
    <property type="entry name" value="ACP-like"/>
    <property type="match status" value="1"/>
</dbReference>
<dbReference type="PROSITE" id="PS00012">
    <property type="entry name" value="PHOSPHOPANTETHEINE"/>
    <property type="match status" value="1"/>
</dbReference>
<dbReference type="InterPro" id="IPR009081">
    <property type="entry name" value="PP-bd_ACP"/>
</dbReference>
<dbReference type="SMART" id="SM00823">
    <property type="entry name" value="PKS_PP"/>
    <property type="match status" value="1"/>
</dbReference>
<keyword evidence="3" id="KW-0596">Phosphopantetheine</keyword>
<dbReference type="RefSeq" id="WP_158018367.1">
    <property type="nucleotide sequence ID" value="NZ_CBCSKE010000008.1"/>
</dbReference>
<evidence type="ECO:0000256" key="3">
    <source>
        <dbReference type="ARBA" id="ARBA00022450"/>
    </source>
</evidence>
<dbReference type="FunFam" id="3.40.50.980:FF:000001">
    <property type="entry name" value="Non-ribosomal peptide synthetase"/>
    <property type="match status" value="1"/>
</dbReference>
<comment type="similarity">
    <text evidence="2">Belongs to the ATP-dependent AMP-binding enzyme family.</text>
</comment>
<dbReference type="PANTHER" id="PTHR45527:SF1">
    <property type="entry name" value="FATTY ACID SYNTHASE"/>
    <property type="match status" value="1"/>
</dbReference>
<dbReference type="Gene3D" id="3.30.300.30">
    <property type="match status" value="1"/>
</dbReference>
<accession>A0A3S4BHF4</accession>
<keyword evidence="7" id="KW-1185">Reference proteome</keyword>
<keyword evidence="4" id="KW-0597">Phosphoprotein</keyword>
<feature type="domain" description="Carrier" evidence="5">
    <location>
        <begin position="940"/>
        <end position="1015"/>
    </location>
</feature>
<dbReference type="GO" id="GO:0031177">
    <property type="term" value="F:phosphopantetheine binding"/>
    <property type="evidence" value="ECO:0007669"/>
    <property type="project" value="InterPro"/>
</dbReference>
<dbReference type="OrthoDB" id="4434566at2"/>